<feature type="transmembrane region" description="Helical" evidence="6">
    <location>
        <begin position="57"/>
        <end position="79"/>
    </location>
</feature>
<feature type="transmembrane region" description="Helical" evidence="6">
    <location>
        <begin position="299"/>
        <end position="319"/>
    </location>
</feature>
<evidence type="ECO:0000256" key="2">
    <source>
        <dbReference type="ARBA" id="ARBA00022475"/>
    </source>
</evidence>
<evidence type="ECO:0000313" key="9">
    <source>
        <dbReference type="EMBL" id="QGU88601.1"/>
    </source>
</evidence>
<dbReference type="PANTHER" id="PTHR43124:SF3">
    <property type="entry name" value="CHLORAMPHENICOL EFFLUX PUMP RV0191"/>
    <property type="match status" value="1"/>
</dbReference>
<protein>
    <submittedName>
        <fullName evidence="9">MFS transporter</fullName>
    </submittedName>
</protein>
<dbReference type="Pfam" id="PF07690">
    <property type="entry name" value="MFS_1"/>
    <property type="match status" value="1"/>
</dbReference>
<evidence type="ECO:0000256" key="5">
    <source>
        <dbReference type="ARBA" id="ARBA00023136"/>
    </source>
</evidence>
<keyword evidence="4 6" id="KW-1133">Transmembrane helix</keyword>
<evidence type="ECO:0000259" key="7">
    <source>
        <dbReference type="PROSITE" id="PS50850"/>
    </source>
</evidence>
<gene>
    <name evidence="8" type="ORF">GK011_08840</name>
    <name evidence="9" type="ORF">GN242_15850</name>
</gene>
<dbReference type="AlphaFoldDB" id="A0A6I6EPE6"/>
<feature type="transmembrane region" description="Helical" evidence="6">
    <location>
        <begin position="325"/>
        <end position="349"/>
    </location>
</feature>
<feature type="transmembrane region" description="Helical" evidence="6">
    <location>
        <begin position="86"/>
        <end position="105"/>
    </location>
</feature>
<evidence type="ECO:0000313" key="11">
    <source>
        <dbReference type="Proteomes" id="UP000480164"/>
    </source>
</evidence>
<evidence type="ECO:0000256" key="3">
    <source>
        <dbReference type="ARBA" id="ARBA00022692"/>
    </source>
</evidence>
<feature type="transmembrane region" description="Helical" evidence="6">
    <location>
        <begin position="20"/>
        <end position="37"/>
    </location>
</feature>
<evidence type="ECO:0000256" key="1">
    <source>
        <dbReference type="ARBA" id="ARBA00004651"/>
    </source>
</evidence>
<sequence length="426" mass="45833">MSKNNVTTNATSDPLYWKKIVVILCLGWAVIWIYRTILTPIFPEIQNTIGAHSDAEMGLIASVYFFSYTGMQIPAGMLVDRFGKKVVLIPGFCLFIIATLLIGNASSLSMIYAGSLLAGIGCGSYYGSAYSLSSENIPLERRGFATAVINSGSALGMAIGLIASSLLVKSMEMDWQLMMFIITAMLVIMTVVFAVVIKGGSYAQSQATTSSGPAAVTEEETAPQSSGLFSARMVSAYVMYFATCYGYYMIVTWLPSFLQQERGFEGVAIGFSAALVAFASVPGALFFSRMSDRFRSKKVQLIIFLEICAAVMLVCTVISPDSTILLVSLILYGLLGKLAVDPILISFIADNAPKKGYGTSFGVFNFFGMLSSVIAPFLTGMISDSTGSKVMGFYISAAILLVGTIIFFAINVLMKQKNDRQTPVQA</sequence>
<dbReference type="PROSITE" id="PS50850">
    <property type="entry name" value="MFS"/>
    <property type="match status" value="1"/>
</dbReference>
<name>A0A6I6EPE6_9GAMM</name>
<dbReference type="SUPFAM" id="SSF103473">
    <property type="entry name" value="MFS general substrate transporter"/>
    <property type="match status" value="1"/>
</dbReference>
<keyword evidence="2" id="KW-1003">Cell membrane</keyword>
<feature type="transmembrane region" description="Helical" evidence="6">
    <location>
        <begin position="111"/>
        <end position="132"/>
    </location>
</feature>
<keyword evidence="5 6" id="KW-0472">Membrane</keyword>
<accession>A0A6L6GNA6</accession>
<dbReference type="Gene3D" id="1.20.1250.20">
    <property type="entry name" value="MFS general substrate transporter like domains"/>
    <property type="match status" value="2"/>
</dbReference>
<proteinExistence type="predicted"/>
<dbReference type="InterPro" id="IPR005829">
    <property type="entry name" value="Sugar_transporter_CS"/>
</dbReference>
<feature type="transmembrane region" description="Helical" evidence="6">
    <location>
        <begin position="144"/>
        <end position="163"/>
    </location>
</feature>
<feature type="domain" description="Major facilitator superfamily (MFS) profile" evidence="7">
    <location>
        <begin position="20"/>
        <end position="415"/>
    </location>
</feature>
<dbReference type="EMBL" id="CP046509">
    <property type="protein sequence ID" value="QGU88601.1"/>
    <property type="molecule type" value="Genomic_DNA"/>
</dbReference>
<feature type="transmembrane region" description="Helical" evidence="6">
    <location>
        <begin position="391"/>
        <end position="413"/>
    </location>
</feature>
<dbReference type="InterPro" id="IPR036259">
    <property type="entry name" value="MFS_trans_sf"/>
</dbReference>
<evidence type="ECO:0000256" key="6">
    <source>
        <dbReference type="SAM" id="Phobius"/>
    </source>
</evidence>
<dbReference type="KEGG" id="erwi:GN242_15850"/>
<dbReference type="GO" id="GO:0022857">
    <property type="term" value="F:transmembrane transporter activity"/>
    <property type="evidence" value="ECO:0007669"/>
    <property type="project" value="InterPro"/>
</dbReference>
<feature type="transmembrane region" description="Helical" evidence="6">
    <location>
        <begin position="234"/>
        <end position="254"/>
    </location>
</feature>
<evidence type="ECO:0000256" key="4">
    <source>
        <dbReference type="ARBA" id="ARBA00022989"/>
    </source>
</evidence>
<feature type="transmembrane region" description="Helical" evidence="6">
    <location>
        <begin position="266"/>
        <end position="287"/>
    </location>
</feature>
<dbReference type="Proteomes" id="UP000424752">
    <property type="component" value="Chromosome"/>
</dbReference>
<reference evidence="8 11" key="1">
    <citation type="submission" date="2019-11" db="EMBL/GenBank/DDBJ databases">
        <title>Erwinia sp. nov., isolated from feces of birds in Tibet plateau of China.</title>
        <authorList>
            <person name="Ge Y."/>
        </authorList>
    </citation>
    <scope>NUCLEOTIDE SEQUENCE [LARGE SCALE GENOMIC DNA]</scope>
    <source>
        <strain evidence="8 11">J316</strain>
    </source>
</reference>
<dbReference type="Proteomes" id="UP000480164">
    <property type="component" value="Unassembled WGS sequence"/>
</dbReference>
<evidence type="ECO:0000313" key="8">
    <source>
        <dbReference type="EMBL" id="MTD27043.1"/>
    </source>
</evidence>
<feature type="transmembrane region" description="Helical" evidence="6">
    <location>
        <begin position="361"/>
        <end position="379"/>
    </location>
</feature>
<evidence type="ECO:0000313" key="10">
    <source>
        <dbReference type="Proteomes" id="UP000424752"/>
    </source>
</evidence>
<dbReference type="PANTHER" id="PTHR43124">
    <property type="entry name" value="PURINE EFFLUX PUMP PBUE"/>
    <property type="match status" value="1"/>
</dbReference>
<dbReference type="RefSeq" id="WP_154752319.1">
    <property type="nucleotide sequence ID" value="NZ_CP046509.1"/>
</dbReference>
<dbReference type="GO" id="GO:0005886">
    <property type="term" value="C:plasma membrane"/>
    <property type="evidence" value="ECO:0007669"/>
    <property type="project" value="UniProtKB-SubCell"/>
</dbReference>
<keyword evidence="3 6" id="KW-0812">Transmembrane</keyword>
<dbReference type="PROSITE" id="PS00217">
    <property type="entry name" value="SUGAR_TRANSPORT_2"/>
    <property type="match status" value="1"/>
</dbReference>
<organism evidence="9 10">
    <name type="scientific">Erwinia sorbitola</name>
    <dbReference type="NCBI Taxonomy" id="2681984"/>
    <lineage>
        <taxon>Bacteria</taxon>
        <taxon>Pseudomonadati</taxon>
        <taxon>Pseudomonadota</taxon>
        <taxon>Gammaproteobacteria</taxon>
        <taxon>Enterobacterales</taxon>
        <taxon>Erwiniaceae</taxon>
        <taxon>Erwinia</taxon>
    </lineage>
</organism>
<keyword evidence="11" id="KW-1185">Reference proteome</keyword>
<dbReference type="InterPro" id="IPR011701">
    <property type="entry name" value="MFS"/>
</dbReference>
<dbReference type="EMBL" id="WLZX01000002">
    <property type="protein sequence ID" value="MTD27043.1"/>
    <property type="molecule type" value="Genomic_DNA"/>
</dbReference>
<feature type="transmembrane region" description="Helical" evidence="6">
    <location>
        <begin position="175"/>
        <end position="197"/>
    </location>
</feature>
<dbReference type="InterPro" id="IPR050189">
    <property type="entry name" value="MFS_Efflux_Transporters"/>
</dbReference>
<comment type="subcellular location">
    <subcellularLocation>
        <location evidence="1">Cell membrane</location>
        <topology evidence="1">Multi-pass membrane protein</topology>
    </subcellularLocation>
</comment>
<accession>A0A6I6EPE6</accession>
<reference evidence="9 10" key="2">
    <citation type="submission" date="2019-12" db="EMBL/GenBank/DDBJ databases">
        <title>Erwinia sp. nov., isolated from droppings of birds in the Qinghai-Tiebt plateau of China.</title>
        <authorList>
            <person name="Ge Y."/>
        </authorList>
    </citation>
    <scope>NUCLEOTIDE SEQUENCE [LARGE SCALE GENOMIC DNA]</scope>
    <source>
        <strain evidence="9 10">J780</strain>
    </source>
</reference>
<dbReference type="InterPro" id="IPR020846">
    <property type="entry name" value="MFS_dom"/>
</dbReference>